<dbReference type="NCBIfam" id="TIGR00229">
    <property type="entry name" value="sensory_box"/>
    <property type="match status" value="1"/>
</dbReference>
<proteinExistence type="predicted"/>
<dbReference type="RefSeq" id="WP_143227202.1">
    <property type="nucleotide sequence ID" value="NZ_FZNP01000008.1"/>
</dbReference>
<evidence type="ECO:0000259" key="2">
    <source>
        <dbReference type="PROSITE" id="PS50112"/>
    </source>
</evidence>
<dbReference type="PANTHER" id="PTHR43156">
    <property type="entry name" value="STAGE II SPORULATION PROTEIN E-RELATED"/>
    <property type="match status" value="1"/>
</dbReference>
<accession>A0A239AEH8</accession>
<dbReference type="CDD" id="cd00130">
    <property type="entry name" value="PAS"/>
    <property type="match status" value="1"/>
</dbReference>
<dbReference type="Gene3D" id="3.60.40.10">
    <property type="entry name" value="PPM-type phosphatase domain"/>
    <property type="match status" value="1"/>
</dbReference>
<dbReference type="Pfam" id="PF07228">
    <property type="entry name" value="SpoIIE"/>
    <property type="match status" value="1"/>
</dbReference>
<dbReference type="SUPFAM" id="SSF81606">
    <property type="entry name" value="PP2C-like"/>
    <property type="match status" value="1"/>
</dbReference>
<keyword evidence="1" id="KW-0378">Hydrolase</keyword>
<dbReference type="InterPro" id="IPR000014">
    <property type="entry name" value="PAS"/>
</dbReference>
<sequence>MSGTDDELARLRDLYEHAPCGYLSLRPPGTITRVNRTFLDWTGYRAEELLDGTRFQGLLPVGDRIYYETHVQPLLTMQGEVREIAVDLRCADGERLPVLVNSTLRPEEPGGPAAVRVCVFRATDRREYERELLHAHRRARESEARARQLAETLQSSFIPPALPSVPGLEVGGAYRPAGAGDEVGGDFYDLFEISPARWGLVLGDVRGKGVGAAVVTSLARYTVRAVATEAESPADVLRKLNSSLLSHGAERFCTAVFAGIECGPGGGPLLTVSLGGHPAPLLATPAGEVRTIGRPGDLLGLLDDVVLADEAVELRSGDAVLFFTDGVSEARRGREFFGEDRLAGLLSDVRALDAEAITGRIVDRVLGFQYGVPRDDIALVTLRVP</sequence>
<dbReference type="EMBL" id="FZNP01000008">
    <property type="protein sequence ID" value="SNR93970.1"/>
    <property type="molecule type" value="Genomic_DNA"/>
</dbReference>
<dbReference type="GO" id="GO:0016791">
    <property type="term" value="F:phosphatase activity"/>
    <property type="evidence" value="ECO:0007669"/>
    <property type="project" value="TreeGrafter"/>
</dbReference>
<evidence type="ECO:0000256" key="1">
    <source>
        <dbReference type="ARBA" id="ARBA00022801"/>
    </source>
</evidence>
<dbReference type="Gene3D" id="3.30.450.20">
    <property type="entry name" value="PAS domain"/>
    <property type="match status" value="1"/>
</dbReference>
<dbReference type="Proteomes" id="UP000198420">
    <property type="component" value="Unassembled WGS sequence"/>
</dbReference>
<feature type="domain" description="PAS" evidence="2">
    <location>
        <begin position="7"/>
        <end position="51"/>
    </location>
</feature>
<reference evidence="4" key="1">
    <citation type="submission" date="2017-06" db="EMBL/GenBank/DDBJ databases">
        <authorList>
            <person name="Varghese N."/>
            <person name="Submissions S."/>
        </authorList>
    </citation>
    <scope>NUCLEOTIDE SEQUENCE [LARGE SCALE GENOMIC DNA]</scope>
    <source>
        <strain evidence="4">DSM 44485</strain>
    </source>
</reference>
<organism evidence="3 4">
    <name type="scientific">Actinomadura mexicana</name>
    <dbReference type="NCBI Taxonomy" id="134959"/>
    <lineage>
        <taxon>Bacteria</taxon>
        <taxon>Bacillati</taxon>
        <taxon>Actinomycetota</taxon>
        <taxon>Actinomycetes</taxon>
        <taxon>Streptosporangiales</taxon>
        <taxon>Thermomonosporaceae</taxon>
        <taxon>Actinomadura</taxon>
    </lineage>
</organism>
<dbReference type="SMART" id="SM00331">
    <property type="entry name" value="PP2C_SIG"/>
    <property type="match status" value="1"/>
</dbReference>
<gene>
    <name evidence="3" type="ORF">SAMN06265355_108394</name>
</gene>
<dbReference type="PANTHER" id="PTHR43156:SF2">
    <property type="entry name" value="STAGE II SPORULATION PROTEIN E"/>
    <property type="match status" value="1"/>
</dbReference>
<name>A0A239AEH8_9ACTN</name>
<dbReference type="InterPro" id="IPR052016">
    <property type="entry name" value="Bact_Sigma-Reg"/>
</dbReference>
<dbReference type="InterPro" id="IPR035965">
    <property type="entry name" value="PAS-like_dom_sf"/>
</dbReference>
<dbReference type="PROSITE" id="PS50112">
    <property type="entry name" value="PAS"/>
    <property type="match status" value="1"/>
</dbReference>
<dbReference type="InterPro" id="IPR001932">
    <property type="entry name" value="PPM-type_phosphatase-like_dom"/>
</dbReference>
<keyword evidence="4" id="KW-1185">Reference proteome</keyword>
<protein>
    <submittedName>
        <fullName evidence="3">Sigma-B regulation protein RsbU (Phosphoserine phosphatase)</fullName>
    </submittedName>
</protein>
<dbReference type="OrthoDB" id="5241041at2"/>
<dbReference type="AlphaFoldDB" id="A0A239AEH8"/>
<dbReference type="SUPFAM" id="SSF55785">
    <property type="entry name" value="PYP-like sensor domain (PAS domain)"/>
    <property type="match status" value="1"/>
</dbReference>
<dbReference type="Pfam" id="PF13426">
    <property type="entry name" value="PAS_9"/>
    <property type="match status" value="1"/>
</dbReference>
<evidence type="ECO:0000313" key="4">
    <source>
        <dbReference type="Proteomes" id="UP000198420"/>
    </source>
</evidence>
<evidence type="ECO:0000313" key="3">
    <source>
        <dbReference type="EMBL" id="SNR93970.1"/>
    </source>
</evidence>
<dbReference type="SMART" id="SM00091">
    <property type="entry name" value="PAS"/>
    <property type="match status" value="1"/>
</dbReference>
<dbReference type="InterPro" id="IPR036457">
    <property type="entry name" value="PPM-type-like_dom_sf"/>
</dbReference>